<name>Q2G5A7_NOVAD</name>
<dbReference type="PANTHER" id="PTHR43300">
    <property type="entry name" value="ACETYLTRANSFERASE"/>
    <property type="match status" value="1"/>
</dbReference>
<evidence type="ECO:0000313" key="3">
    <source>
        <dbReference type="Proteomes" id="UP000009134"/>
    </source>
</evidence>
<evidence type="ECO:0000256" key="1">
    <source>
        <dbReference type="ARBA" id="ARBA00007274"/>
    </source>
</evidence>
<dbReference type="InterPro" id="IPR001451">
    <property type="entry name" value="Hexapep"/>
</dbReference>
<dbReference type="InterPro" id="IPR050179">
    <property type="entry name" value="Trans_hexapeptide_repeat"/>
</dbReference>
<dbReference type="HOGENOM" id="CLU_051638_12_4_5"/>
<dbReference type="Pfam" id="PF00132">
    <property type="entry name" value="Hexapep"/>
    <property type="match status" value="1"/>
</dbReference>
<reference evidence="3" key="1">
    <citation type="submission" date="2006-01" db="EMBL/GenBank/DDBJ databases">
        <title>Complete sequence of Novosphingobium aromaticivorans DSM 12444.</title>
        <authorList>
            <consortium name="US DOE Joint Genome Institute"/>
            <person name="Copeland A."/>
            <person name="Lucas S."/>
            <person name="Lapidus A."/>
            <person name="Barry K."/>
            <person name="Detter J.C."/>
            <person name="Glavina T."/>
            <person name="Hammon N."/>
            <person name="Israni S."/>
            <person name="Pitluck S."/>
            <person name="Chain P."/>
            <person name="Malfatti S."/>
            <person name="Shin M."/>
            <person name="Vergez L."/>
            <person name="Schmutz J."/>
            <person name="Larimer F."/>
            <person name="Land M."/>
            <person name="Kyrpides N."/>
            <person name="Ivanova N."/>
            <person name="Fredrickson J."/>
            <person name="Balkwill D."/>
            <person name="Romine M.F."/>
            <person name="Richardson P."/>
        </authorList>
    </citation>
    <scope>NUCLEOTIDE SEQUENCE [LARGE SCALE GENOMIC DNA]</scope>
    <source>
        <strain evidence="3">ATCC 700278 / DSM 12444 / CCUG 56034 / CIP 105152 / NBRC 16084 / F199</strain>
    </source>
</reference>
<dbReference type="InterPro" id="IPR011004">
    <property type="entry name" value="Trimer_LpxA-like_sf"/>
</dbReference>
<proteinExistence type="inferred from homology"/>
<gene>
    <name evidence="2" type="ordered locus">Saro_2530</name>
</gene>
<dbReference type="KEGG" id="nar:Saro_2530"/>
<dbReference type="Proteomes" id="UP000009134">
    <property type="component" value="Chromosome"/>
</dbReference>
<dbReference type="STRING" id="279238.Saro_2530"/>
<organism evidence="2 3">
    <name type="scientific">Novosphingobium aromaticivorans (strain ATCC 700278 / DSM 12444 / CCUG 56034 / CIP 105152 / NBRC 16084 / F199)</name>
    <dbReference type="NCBI Taxonomy" id="279238"/>
    <lineage>
        <taxon>Bacteria</taxon>
        <taxon>Pseudomonadati</taxon>
        <taxon>Pseudomonadota</taxon>
        <taxon>Alphaproteobacteria</taxon>
        <taxon>Sphingomonadales</taxon>
        <taxon>Sphingomonadaceae</taxon>
        <taxon>Novosphingobium</taxon>
    </lineage>
</organism>
<evidence type="ECO:0000313" key="2">
    <source>
        <dbReference type="EMBL" id="ABD26966.1"/>
    </source>
</evidence>
<dbReference type="eggNOG" id="COG0110">
    <property type="taxonomic scope" value="Bacteria"/>
</dbReference>
<dbReference type="Gene3D" id="2.160.10.10">
    <property type="entry name" value="Hexapeptide repeat proteins"/>
    <property type="match status" value="1"/>
</dbReference>
<keyword evidence="3" id="KW-1185">Reference proteome</keyword>
<dbReference type="SUPFAM" id="SSF51161">
    <property type="entry name" value="Trimeric LpxA-like enzymes"/>
    <property type="match status" value="1"/>
</dbReference>
<dbReference type="AlphaFoldDB" id="Q2G5A7"/>
<accession>Q2G5A7</accession>
<dbReference type="GO" id="GO:0016740">
    <property type="term" value="F:transferase activity"/>
    <property type="evidence" value="ECO:0007669"/>
    <property type="project" value="UniProtKB-KW"/>
</dbReference>
<dbReference type="EMBL" id="CP000248">
    <property type="protein sequence ID" value="ABD26966.1"/>
    <property type="molecule type" value="Genomic_DNA"/>
</dbReference>
<protein>
    <submittedName>
        <fullName evidence="2">Transferase hexapeptide repeat protein</fullName>
    </submittedName>
</protein>
<keyword evidence="2" id="KW-0808">Transferase</keyword>
<dbReference type="RefSeq" id="WP_011446172.1">
    <property type="nucleotide sequence ID" value="NC_007794.1"/>
</dbReference>
<sequence>MSEETAARRQRPRTLRQRLQHFMRVRFWRMDIAADAWIAPTASLDRNWPRGIHVGENCVIDEWAIVLSHDYTRGLYRDTVIGPRSVIGTRAIVMPGVRIGADCRVEPGTVVSRDLVDGEHVAGHPARKVGSS</sequence>
<comment type="similarity">
    <text evidence="1">Belongs to the transferase hexapeptide repeat family.</text>
</comment>